<dbReference type="KEGG" id="cre:CHLRE_06g297049v5"/>
<dbReference type="GeneID" id="66053835"/>
<dbReference type="EMBL" id="CM008967">
    <property type="protein sequence ID" value="PNW82852.1"/>
    <property type="molecule type" value="Genomic_DNA"/>
</dbReference>
<keyword evidence="2" id="KW-1185">Reference proteome</keyword>
<dbReference type="Proteomes" id="UP000006906">
    <property type="component" value="Chromosome 6"/>
</dbReference>
<dbReference type="RefSeq" id="XP_042924230.1">
    <property type="nucleotide sequence ID" value="XM_043063524.1"/>
</dbReference>
<dbReference type="AlphaFoldDB" id="A0A2K3DQN4"/>
<gene>
    <name evidence="1" type="ORF">CHLRE_06g297049v5</name>
</gene>
<accession>A0A2K3DQN4</accession>
<sequence length="65" mass="7052">MVEWLVFGCAMLIGGLLWLSYRQGVSFMVAPELIATPPASVIITMRHSERAPLLGQHQASRAAAT</sequence>
<name>A0A2K3DQN4_CHLRE</name>
<proteinExistence type="predicted"/>
<organism evidence="1 2">
    <name type="scientific">Chlamydomonas reinhardtii</name>
    <name type="common">Chlamydomonas smithii</name>
    <dbReference type="NCBI Taxonomy" id="3055"/>
    <lineage>
        <taxon>Eukaryota</taxon>
        <taxon>Viridiplantae</taxon>
        <taxon>Chlorophyta</taxon>
        <taxon>core chlorophytes</taxon>
        <taxon>Chlorophyceae</taxon>
        <taxon>CS clade</taxon>
        <taxon>Chlamydomonadales</taxon>
        <taxon>Chlamydomonadaceae</taxon>
        <taxon>Chlamydomonas</taxon>
    </lineage>
</organism>
<dbReference type="Gramene" id="PNW82852">
    <property type="protein sequence ID" value="PNW82852"/>
    <property type="gene ID" value="CHLRE_06g297049v5"/>
</dbReference>
<reference evidence="1 2" key="1">
    <citation type="journal article" date="2007" name="Science">
        <title>The Chlamydomonas genome reveals the evolution of key animal and plant functions.</title>
        <authorList>
            <person name="Merchant S.S."/>
            <person name="Prochnik S.E."/>
            <person name="Vallon O."/>
            <person name="Harris E.H."/>
            <person name="Karpowicz S.J."/>
            <person name="Witman G.B."/>
            <person name="Terry A."/>
            <person name="Salamov A."/>
            <person name="Fritz-Laylin L.K."/>
            <person name="Marechal-Drouard L."/>
            <person name="Marshall W.F."/>
            <person name="Qu L.H."/>
            <person name="Nelson D.R."/>
            <person name="Sanderfoot A.A."/>
            <person name="Spalding M.H."/>
            <person name="Kapitonov V.V."/>
            <person name="Ren Q."/>
            <person name="Ferris P."/>
            <person name="Lindquist E."/>
            <person name="Shapiro H."/>
            <person name="Lucas S.M."/>
            <person name="Grimwood J."/>
            <person name="Schmutz J."/>
            <person name="Cardol P."/>
            <person name="Cerutti H."/>
            <person name="Chanfreau G."/>
            <person name="Chen C.L."/>
            <person name="Cognat V."/>
            <person name="Croft M.T."/>
            <person name="Dent R."/>
            <person name="Dutcher S."/>
            <person name="Fernandez E."/>
            <person name="Fukuzawa H."/>
            <person name="Gonzalez-Ballester D."/>
            <person name="Gonzalez-Halphen D."/>
            <person name="Hallmann A."/>
            <person name="Hanikenne M."/>
            <person name="Hippler M."/>
            <person name="Inwood W."/>
            <person name="Jabbari K."/>
            <person name="Kalanon M."/>
            <person name="Kuras R."/>
            <person name="Lefebvre P.A."/>
            <person name="Lemaire S.D."/>
            <person name="Lobanov A.V."/>
            <person name="Lohr M."/>
            <person name="Manuell A."/>
            <person name="Meier I."/>
            <person name="Mets L."/>
            <person name="Mittag M."/>
            <person name="Mittelmeier T."/>
            <person name="Moroney J.V."/>
            <person name="Moseley J."/>
            <person name="Napoli C."/>
            <person name="Nedelcu A.M."/>
            <person name="Niyogi K."/>
            <person name="Novoselov S.V."/>
            <person name="Paulsen I.T."/>
            <person name="Pazour G."/>
            <person name="Purton S."/>
            <person name="Ral J.P."/>
            <person name="Riano-Pachon D.M."/>
            <person name="Riekhof W."/>
            <person name="Rymarquis L."/>
            <person name="Schroda M."/>
            <person name="Stern D."/>
            <person name="Umen J."/>
            <person name="Willows R."/>
            <person name="Wilson N."/>
            <person name="Zimmer S.L."/>
            <person name="Allmer J."/>
            <person name="Balk J."/>
            <person name="Bisova K."/>
            <person name="Chen C.J."/>
            <person name="Elias M."/>
            <person name="Gendler K."/>
            <person name="Hauser C."/>
            <person name="Lamb M.R."/>
            <person name="Ledford H."/>
            <person name="Long J.C."/>
            <person name="Minagawa J."/>
            <person name="Page M.D."/>
            <person name="Pan J."/>
            <person name="Pootakham W."/>
            <person name="Roje S."/>
            <person name="Rose A."/>
            <person name="Stahlberg E."/>
            <person name="Terauchi A.M."/>
            <person name="Yang P."/>
            <person name="Ball S."/>
            <person name="Bowler C."/>
            <person name="Dieckmann C.L."/>
            <person name="Gladyshev V.N."/>
            <person name="Green P."/>
            <person name="Jorgensen R."/>
            <person name="Mayfield S."/>
            <person name="Mueller-Roeber B."/>
            <person name="Rajamani S."/>
            <person name="Sayre R.T."/>
            <person name="Brokstein P."/>
            <person name="Dubchak I."/>
            <person name="Goodstein D."/>
            <person name="Hornick L."/>
            <person name="Huang Y.W."/>
            <person name="Jhaveri J."/>
            <person name="Luo Y."/>
            <person name="Martinez D."/>
            <person name="Ngau W.C."/>
            <person name="Otillar B."/>
            <person name="Poliakov A."/>
            <person name="Porter A."/>
            <person name="Szajkowski L."/>
            <person name="Werner G."/>
            <person name="Zhou K."/>
            <person name="Grigoriev I.V."/>
            <person name="Rokhsar D.S."/>
            <person name="Grossman A.R."/>
        </authorList>
    </citation>
    <scope>NUCLEOTIDE SEQUENCE [LARGE SCALE GENOMIC DNA]</scope>
    <source>
        <strain evidence="2">CC-503</strain>
    </source>
</reference>
<protein>
    <submittedName>
        <fullName evidence="1">Uncharacterized protein</fullName>
    </submittedName>
</protein>
<evidence type="ECO:0000313" key="1">
    <source>
        <dbReference type="EMBL" id="PNW82852.1"/>
    </source>
</evidence>
<dbReference type="InParanoid" id="A0A2K3DQN4"/>
<evidence type="ECO:0000313" key="2">
    <source>
        <dbReference type="Proteomes" id="UP000006906"/>
    </source>
</evidence>